<dbReference type="InterPro" id="IPR004195">
    <property type="entry name" value="Head_decoration_D"/>
</dbReference>
<evidence type="ECO:0000313" key="2">
    <source>
        <dbReference type="Proteomes" id="UP000216361"/>
    </source>
</evidence>
<proteinExistence type="predicted"/>
<dbReference type="AlphaFoldDB" id="A0A255XTB1"/>
<dbReference type="RefSeq" id="WP_094408052.1">
    <property type="nucleotide sequence ID" value="NZ_BMJZ01000001.1"/>
</dbReference>
<reference evidence="1 2" key="1">
    <citation type="submission" date="2017-07" db="EMBL/GenBank/DDBJ databases">
        <title>Elstera cyanobacteriorum sp. nov., a novel bacterium isolated from cyanobacterial aggregates in a eutrophic lake.</title>
        <authorList>
            <person name="Cai H."/>
        </authorList>
    </citation>
    <scope>NUCLEOTIDE SEQUENCE [LARGE SCALE GENOMIC DNA]</scope>
    <source>
        <strain evidence="1 2">TH019</strain>
    </source>
</reference>
<comment type="caution">
    <text evidence="1">The sequence shown here is derived from an EMBL/GenBank/DDBJ whole genome shotgun (WGS) entry which is preliminary data.</text>
</comment>
<evidence type="ECO:0008006" key="3">
    <source>
        <dbReference type="Google" id="ProtNLM"/>
    </source>
</evidence>
<keyword evidence="2" id="KW-1185">Reference proteome</keyword>
<dbReference type="OrthoDB" id="7996345at2"/>
<dbReference type="Proteomes" id="UP000216361">
    <property type="component" value="Unassembled WGS sequence"/>
</dbReference>
<protein>
    <recommendedName>
        <fullName evidence="3">Head decoration protein</fullName>
    </recommendedName>
</protein>
<dbReference type="Pfam" id="PF02924">
    <property type="entry name" value="HDPD"/>
    <property type="match status" value="1"/>
</dbReference>
<organism evidence="1 2">
    <name type="scientific">Elstera cyanobacteriorum</name>
    <dbReference type="NCBI Taxonomy" id="2022747"/>
    <lineage>
        <taxon>Bacteria</taxon>
        <taxon>Pseudomonadati</taxon>
        <taxon>Pseudomonadota</taxon>
        <taxon>Alphaproteobacteria</taxon>
        <taxon>Rhodospirillales</taxon>
        <taxon>Rhodospirillaceae</taxon>
        <taxon>Elstera</taxon>
    </lineage>
</organism>
<name>A0A255XTB1_9PROT</name>
<dbReference type="EMBL" id="NOXS01000029">
    <property type="protein sequence ID" value="OYQ20229.1"/>
    <property type="molecule type" value="Genomic_DNA"/>
</dbReference>
<sequence>MAKTLTQSAVALQIVHETDAKYCREEASLLRGHAYPAGLILGIVTEDGADKGKFGPHDPTATDGRAAVAAILIYRQYPDDTVPVSGPPVRVAVLRRGPASVTEGSLIRHPSIDTVAEKAAQDADLLATLGIRVLPQA</sequence>
<evidence type="ECO:0000313" key="1">
    <source>
        <dbReference type="EMBL" id="OYQ20229.1"/>
    </source>
</evidence>
<accession>A0A255XTB1</accession>
<gene>
    <name evidence="1" type="ORF">CHR90_05840</name>
</gene>